<feature type="compositionally biased region" description="Low complexity" evidence="5">
    <location>
        <begin position="137"/>
        <end position="168"/>
    </location>
</feature>
<feature type="chain" id="PRO_5020513942" description="WSC domain-containing protein" evidence="7">
    <location>
        <begin position="21"/>
        <end position="280"/>
    </location>
</feature>
<dbReference type="GO" id="GO:0016020">
    <property type="term" value="C:membrane"/>
    <property type="evidence" value="ECO:0007669"/>
    <property type="project" value="UniProtKB-SubCell"/>
</dbReference>
<dbReference type="PROSITE" id="PS51212">
    <property type="entry name" value="WSC"/>
    <property type="match status" value="1"/>
</dbReference>
<gene>
    <name evidence="9" type="ORF">DL764_010481</name>
</gene>
<name>A0A4V1X8P0_9PEZI</name>
<feature type="region of interest" description="Disordered" evidence="5">
    <location>
        <begin position="128"/>
        <end position="181"/>
    </location>
</feature>
<keyword evidence="10" id="KW-1185">Reference proteome</keyword>
<dbReference type="PANTHER" id="PTHR15549">
    <property type="entry name" value="PAIRED IMMUNOGLOBULIN-LIKE TYPE 2 RECEPTOR"/>
    <property type="match status" value="1"/>
</dbReference>
<evidence type="ECO:0000256" key="4">
    <source>
        <dbReference type="ARBA" id="ARBA00023136"/>
    </source>
</evidence>
<dbReference type="OrthoDB" id="2019572at2759"/>
<dbReference type="PANTHER" id="PTHR15549:SF26">
    <property type="entry name" value="AXIAL BUDDING PATTERN PROTEIN 2-RELATED"/>
    <property type="match status" value="1"/>
</dbReference>
<evidence type="ECO:0000256" key="3">
    <source>
        <dbReference type="ARBA" id="ARBA00022989"/>
    </source>
</evidence>
<evidence type="ECO:0000256" key="5">
    <source>
        <dbReference type="SAM" id="MobiDB-lite"/>
    </source>
</evidence>
<proteinExistence type="predicted"/>
<feature type="domain" description="WSC" evidence="8">
    <location>
        <begin position="34"/>
        <end position="123"/>
    </location>
</feature>
<dbReference type="SMART" id="SM00321">
    <property type="entry name" value="WSC"/>
    <property type="match status" value="1"/>
</dbReference>
<dbReference type="Proteomes" id="UP000293360">
    <property type="component" value="Unassembled WGS sequence"/>
</dbReference>
<keyword evidence="3 6" id="KW-1133">Transmembrane helix</keyword>
<dbReference type="InterPro" id="IPR051694">
    <property type="entry name" value="Immunoregulatory_rcpt-like"/>
</dbReference>
<protein>
    <recommendedName>
        <fullName evidence="8">WSC domain-containing protein</fullName>
    </recommendedName>
</protein>
<accession>A0A4V1X8P0</accession>
<evidence type="ECO:0000256" key="7">
    <source>
        <dbReference type="SAM" id="SignalP"/>
    </source>
</evidence>
<keyword evidence="7" id="KW-0732">Signal</keyword>
<comment type="caution">
    <text evidence="9">The sequence shown here is derived from an EMBL/GenBank/DDBJ whole genome shotgun (WGS) entry which is preliminary data.</text>
</comment>
<evidence type="ECO:0000259" key="8">
    <source>
        <dbReference type="PROSITE" id="PS51212"/>
    </source>
</evidence>
<keyword evidence="4 6" id="KW-0472">Membrane</keyword>
<dbReference type="STRING" id="155417.A0A4V1X8P0"/>
<feature type="transmembrane region" description="Helical" evidence="6">
    <location>
        <begin position="185"/>
        <end position="208"/>
    </location>
</feature>
<feature type="signal peptide" evidence="7">
    <location>
        <begin position="1"/>
        <end position="20"/>
    </location>
</feature>
<dbReference type="EMBL" id="QJNU01001565">
    <property type="protein sequence ID" value="RYO75311.1"/>
    <property type="molecule type" value="Genomic_DNA"/>
</dbReference>
<evidence type="ECO:0000313" key="9">
    <source>
        <dbReference type="EMBL" id="RYO75311.1"/>
    </source>
</evidence>
<keyword evidence="2 6" id="KW-0812">Transmembrane</keyword>
<evidence type="ECO:0000256" key="6">
    <source>
        <dbReference type="SAM" id="Phobius"/>
    </source>
</evidence>
<evidence type="ECO:0000256" key="2">
    <source>
        <dbReference type="ARBA" id="ARBA00022692"/>
    </source>
</evidence>
<comment type="subcellular location">
    <subcellularLocation>
        <location evidence="1">Membrane</location>
        <topology evidence="1">Single-pass membrane protein</topology>
    </subcellularLocation>
</comment>
<reference evidence="9 10" key="1">
    <citation type="submission" date="2018-06" db="EMBL/GenBank/DDBJ databases">
        <title>Complete Genomes of Monosporascus.</title>
        <authorList>
            <person name="Robinson A.J."/>
            <person name="Natvig D.O."/>
        </authorList>
    </citation>
    <scope>NUCLEOTIDE SEQUENCE [LARGE SCALE GENOMIC DNA]</scope>
    <source>
        <strain evidence="9 10">CBS 110550</strain>
    </source>
</reference>
<dbReference type="GO" id="GO:0071944">
    <property type="term" value="C:cell periphery"/>
    <property type="evidence" value="ECO:0007669"/>
    <property type="project" value="UniProtKB-ARBA"/>
</dbReference>
<evidence type="ECO:0000256" key="1">
    <source>
        <dbReference type="ARBA" id="ARBA00004167"/>
    </source>
</evidence>
<organism evidence="9 10">
    <name type="scientific">Monosporascus ibericus</name>
    <dbReference type="NCBI Taxonomy" id="155417"/>
    <lineage>
        <taxon>Eukaryota</taxon>
        <taxon>Fungi</taxon>
        <taxon>Dikarya</taxon>
        <taxon>Ascomycota</taxon>
        <taxon>Pezizomycotina</taxon>
        <taxon>Sordariomycetes</taxon>
        <taxon>Xylariomycetidae</taxon>
        <taxon>Xylariales</taxon>
        <taxon>Xylariales incertae sedis</taxon>
        <taxon>Monosporascus</taxon>
    </lineage>
</organism>
<dbReference type="InterPro" id="IPR002889">
    <property type="entry name" value="WSC_carb-bd"/>
</dbReference>
<sequence>MSLRQYIVAAVLAGASLASADNLQPAPESPVRGTVTVRGCYSSLGELKPVYDDNNFNSKGACNTECNKLGNYVAATALDTCYCGDKYPPSSAKVADNRCSEPCPGFDQEACGGLNTFSVYNTGVRVTVDESDDPKTSSKSSSPTTTRTAHSSTSTTAPAQATSAPAETVSETPDSDSDSGGSNTVGIAVGVVGGILAVGAACGAAYFYMRRRRNEEIEEEHRRNAAVNAFITGGKSPGSSDGLSISDSRLDPVMVNRRMSDGSIADNQDYSRRILRVTNA</sequence>
<dbReference type="Pfam" id="PF01822">
    <property type="entry name" value="WSC"/>
    <property type="match status" value="1"/>
</dbReference>
<dbReference type="AlphaFoldDB" id="A0A4V1X8P0"/>
<evidence type="ECO:0000313" key="10">
    <source>
        <dbReference type="Proteomes" id="UP000293360"/>
    </source>
</evidence>